<dbReference type="EMBL" id="CAJVPM010014110">
    <property type="protein sequence ID" value="CAG8599173.1"/>
    <property type="molecule type" value="Genomic_DNA"/>
</dbReference>
<evidence type="ECO:0000313" key="2">
    <source>
        <dbReference type="Proteomes" id="UP000789860"/>
    </source>
</evidence>
<protein>
    <submittedName>
        <fullName evidence="1">11262_t:CDS:1</fullName>
    </submittedName>
</protein>
<comment type="caution">
    <text evidence="1">The sequence shown here is derived from an EMBL/GenBank/DDBJ whole genome shotgun (WGS) entry which is preliminary data.</text>
</comment>
<evidence type="ECO:0000313" key="1">
    <source>
        <dbReference type="EMBL" id="CAG8599173.1"/>
    </source>
</evidence>
<organism evidence="1 2">
    <name type="scientific">Scutellospora calospora</name>
    <dbReference type="NCBI Taxonomy" id="85575"/>
    <lineage>
        <taxon>Eukaryota</taxon>
        <taxon>Fungi</taxon>
        <taxon>Fungi incertae sedis</taxon>
        <taxon>Mucoromycota</taxon>
        <taxon>Glomeromycotina</taxon>
        <taxon>Glomeromycetes</taxon>
        <taxon>Diversisporales</taxon>
        <taxon>Gigasporaceae</taxon>
        <taxon>Scutellospora</taxon>
    </lineage>
</organism>
<reference evidence="1" key="1">
    <citation type="submission" date="2021-06" db="EMBL/GenBank/DDBJ databases">
        <authorList>
            <person name="Kallberg Y."/>
            <person name="Tangrot J."/>
            <person name="Rosling A."/>
        </authorList>
    </citation>
    <scope>NUCLEOTIDE SEQUENCE</scope>
    <source>
        <strain evidence="1">AU212A</strain>
    </source>
</reference>
<proteinExistence type="predicted"/>
<gene>
    <name evidence="1" type="ORF">SCALOS_LOCUS6867</name>
</gene>
<name>A0ACA9MLP7_9GLOM</name>
<feature type="non-terminal residue" evidence="1">
    <location>
        <position position="1"/>
    </location>
</feature>
<accession>A0ACA9MLP7</accession>
<keyword evidence="2" id="KW-1185">Reference proteome</keyword>
<dbReference type="Proteomes" id="UP000789860">
    <property type="component" value="Unassembled WGS sequence"/>
</dbReference>
<sequence>NILESKELSELVSENSQSTIISEISNETVELKLDKIYFEESQEFYNNIERIYEINNNIDKIQEINSDMSNIGNIDDNIRDMGNIVDEMSDVNSELNYFNIIQEIHTDLYDSKIRSCFKTIPVSEIIKIINSDDDPYKNQHYTSQEKEK</sequence>